<evidence type="ECO:0000256" key="6">
    <source>
        <dbReference type="ARBA" id="ARBA00022806"/>
    </source>
</evidence>
<dbReference type="Pfam" id="PF13361">
    <property type="entry name" value="UvrD_C"/>
    <property type="match status" value="1"/>
</dbReference>
<dbReference type="EC" id="5.6.2.4" evidence="15"/>
<dbReference type="InterPro" id="IPR014016">
    <property type="entry name" value="UvrD-like_ATP-bd"/>
</dbReference>
<feature type="region of interest" description="Nuclease activity, interacts with RecD and RecA" evidence="15">
    <location>
        <begin position="959"/>
        <end position="1278"/>
    </location>
</feature>
<feature type="region of interest" description="Disordered" evidence="17">
    <location>
        <begin position="978"/>
        <end position="1008"/>
    </location>
</feature>
<dbReference type="GO" id="GO:0008854">
    <property type="term" value="F:exodeoxyribonuclease V activity"/>
    <property type="evidence" value="ECO:0007669"/>
    <property type="project" value="UniProtKB-EC"/>
</dbReference>
<organism evidence="20 21">
    <name type="scientific">Candidatus Thiodictyon syntrophicum</name>
    <dbReference type="NCBI Taxonomy" id="1166950"/>
    <lineage>
        <taxon>Bacteria</taxon>
        <taxon>Pseudomonadati</taxon>
        <taxon>Pseudomonadota</taxon>
        <taxon>Gammaproteobacteria</taxon>
        <taxon>Chromatiales</taxon>
        <taxon>Chromatiaceae</taxon>
        <taxon>Thiodictyon</taxon>
    </lineage>
</organism>
<evidence type="ECO:0000256" key="11">
    <source>
        <dbReference type="ARBA" id="ARBA00023204"/>
    </source>
</evidence>
<dbReference type="EMBL" id="CP020370">
    <property type="protein sequence ID" value="AUB81363.1"/>
    <property type="molecule type" value="Genomic_DNA"/>
</dbReference>
<evidence type="ECO:0000256" key="12">
    <source>
        <dbReference type="ARBA" id="ARBA00023235"/>
    </source>
</evidence>
<dbReference type="SUPFAM" id="SSF52540">
    <property type="entry name" value="P-loop containing nucleoside triphosphate hydrolases"/>
    <property type="match status" value="1"/>
</dbReference>
<evidence type="ECO:0000313" key="20">
    <source>
        <dbReference type="EMBL" id="AUB81363.1"/>
    </source>
</evidence>
<dbReference type="SUPFAM" id="SSF52980">
    <property type="entry name" value="Restriction endonuclease-like"/>
    <property type="match status" value="1"/>
</dbReference>
<comment type="catalytic activity">
    <reaction evidence="15">
        <text>Exonucleolytic cleavage (in the presence of ATP) in either 5'- to 3'- or 3'- to 5'-direction to yield 5'-phosphooligonucleotides.</text>
        <dbReference type="EC" id="3.1.11.5"/>
    </reaction>
</comment>
<dbReference type="InterPro" id="IPR038726">
    <property type="entry name" value="PDDEXK_AddAB-type"/>
</dbReference>
<feature type="domain" description="UvrD-like helicase C-terminal" evidence="19">
    <location>
        <begin position="516"/>
        <end position="792"/>
    </location>
</feature>
<dbReference type="KEGG" id="tsy:THSYN_10635"/>
<dbReference type="HAMAP" id="MF_01485">
    <property type="entry name" value="RecB"/>
    <property type="match status" value="1"/>
</dbReference>
<dbReference type="GO" id="GO:0003677">
    <property type="term" value="F:DNA binding"/>
    <property type="evidence" value="ECO:0007669"/>
    <property type="project" value="UniProtKB-UniRule"/>
</dbReference>
<reference evidence="20 21" key="1">
    <citation type="submission" date="2017-03" db="EMBL/GenBank/DDBJ databases">
        <title>Complete genome sequence of Candidatus 'Thiodictyon syntrophicum' sp. nov. strain Cad16T, a photolithoautotroph purple sulfur bacterium isolated from an alpine meromictic lake.</title>
        <authorList>
            <person name="Luedin S.M."/>
            <person name="Pothier J.F."/>
            <person name="Danza F."/>
            <person name="Storelli N."/>
            <person name="Wittwer M."/>
            <person name="Tonolla M."/>
        </authorList>
    </citation>
    <scope>NUCLEOTIDE SEQUENCE [LARGE SCALE GENOMIC DNA]</scope>
    <source>
        <strain evidence="20 21">Cad16T</strain>
    </source>
</reference>
<comment type="domain">
    <text evidence="15">The C-terminal domain has nuclease activity and interacts with RecD. It interacts with RecA, facilitating its loading onto ssDNA.</text>
</comment>
<feature type="region of interest" description="DNA-binding and helicase activity, interacts with RecC" evidence="15">
    <location>
        <begin position="1"/>
        <end position="927"/>
    </location>
</feature>
<evidence type="ECO:0000256" key="17">
    <source>
        <dbReference type="SAM" id="MobiDB-lite"/>
    </source>
</evidence>
<dbReference type="GO" id="GO:0000724">
    <property type="term" value="P:double-strand break repair via homologous recombination"/>
    <property type="evidence" value="ECO:0007669"/>
    <property type="project" value="UniProtKB-UniRule"/>
</dbReference>
<dbReference type="Gene3D" id="3.90.320.10">
    <property type="match status" value="1"/>
</dbReference>
<dbReference type="AlphaFoldDB" id="A0A2K8U718"/>
<evidence type="ECO:0000256" key="10">
    <source>
        <dbReference type="ARBA" id="ARBA00023125"/>
    </source>
</evidence>
<evidence type="ECO:0000313" key="21">
    <source>
        <dbReference type="Proteomes" id="UP000232638"/>
    </source>
</evidence>
<dbReference type="Gene3D" id="3.40.50.300">
    <property type="entry name" value="P-loop containing nucleotide triphosphate hydrolases"/>
    <property type="match status" value="2"/>
</dbReference>
<keyword evidence="5 15" id="KW-0378">Hydrolase</keyword>
<comment type="catalytic activity">
    <reaction evidence="13 15">
        <text>Couples ATP hydrolysis with the unwinding of duplex DNA by translocating in the 3'-5' direction.</text>
        <dbReference type="EC" id="5.6.2.4"/>
    </reaction>
</comment>
<keyword evidence="1 15" id="KW-0540">Nuclease</keyword>
<feature type="binding site" evidence="15">
    <location>
        <position position="1039"/>
    </location>
    <ligand>
        <name>Mg(2+)</name>
        <dbReference type="ChEBI" id="CHEBI:18420"/>
    </ligand>
</feature>
<keyword evidence="12 15" id="KW-0413">Isomerase</keyword>
<feature type="active site" description="For nuclease activity" evidence="15">
    <location>
        <position position="1168"/>
    </location>
</feature>
<evidence type="ECO:0000256" key="2">
    <source>
        <dbReference type="ARBA" id="ARBA00022723"/>
    </source>
</evidence>
<keyword evidence="9 15" id="KW-0460">Magnesium</keyword>
<feature type="domain" description="UvrD-like helicase ATP-binding" evidence="18">
    <location>
        <begin position="21"/>
        <end position="478"/>
    </location>
</feature>
<dbReference type="InterPro" id="IPR027417">
    <property type="entry name" value="P-loop_NTPase"/>
</dbReference>
<dbReference type="InterPro" id="IPR014017">
    <property type="entry name" value="DNA_helicase_UvrD-like_C"/>
</dbReference>
<comment type="function">
    <text evidence="15">A helicase/nuclease that prepares dsDNA breaks (DSB) for recombinational DNA repair. Binds to DSBs and unwinds DNA via a highly rapid and processive ATP-dependent bidirectional helicase activity. Unwinds dsDNA until it encounters a Chi (crossover hotspot instigator) sequence from the 3' direction. Cuts ssDNA a few nucleotides 3' to the Chi site. The properties and activities of the enzyme are changed at Chi. The Chi-altered holoenzyme produces a long 3'-ssDNA overhang and facilitates RecA-binding to the ssDNA for homologous DNA recombination and repair. Holoenzyme degrades any linearized DNA that is unable to undergo homologous recombination. In the holoenzyme this subunit contributes ATPase, 3'-5' helicase, exonuclease activity and loads RecA onto ssDNA.</text>
</comment>
<dbReference type="GO" id="GO:0009338">
    <property type="term" value="C:exodeoxyribonuclease V complex"/>
    <property type="evidence" value="ECO:0007669"/>
    <property type="project" value="TreeGrafter"/>
</dbReference>
<keyword evidence="10 15" id="KW-0238">DNA-binding</keyword>
<evidence type="ECO:0000256" key="14">
    <source>
        <dbReference type="ARBA" id="ARBA00048988"/>
    </source>
</evidence>
<dbReference type="GO" id="GO:0016887">
    <property type="term" value="F:ATP hydrolysis activity"/>
    <property type="evidence" value="ECO:0007669"/>
    <property type="project" value="RHEA"/>
</dbReference>
<accession>A0A2K8U718</accession>
<comment type="miscellaneous">
    <text evidence="15">In the RecBCD complex, RecB has a slow 3'-5' helicase, an exonuclease activity and loads RecA onto ssDNA, RecD has a fast 5'-3' helicase activity, while RecC stimulates the ATPase and processivity of the RecB helicase and contributes to recognition of the Chi site.</text>
</comment>
<dbReference type="NCBIfam" id="TIGR00609">
    <property type="entry name" value="recB"/>
    <property type="match status" value="1"/>
</dbReference>
<name>A0A2K8U718_9GAMM</name>
<keyword evidence="7 15" id="KW-0269">Exonuclease</keyword>
<keyword evidence="6 15" id="KW-0347">Helicase</keyword>
<dbReference type="Pfam" id="PF12705">
    <property type="entry name" value="PDDEXK_1"/>
    <property type="match status" value="1"/>
</dbReference>
<keyword evidence="2 15" id="KW-0479">Metal-binding</keyword>
<evidence type="ECO:0000256" key="5">
    <source>
        <dbReference type="ARBA" id="ARBA00022801"/>
    </source>
</evidence>
<dbReference type="Gene3D" id="1.10.486.10">
    <property type="entry name" value="PCRA, domain 4"/>
    <property type="match status" value="1"/>
</dbReference>
<comment type="cofactor">
    <cofactor evidence="15">
        <name>Mg(2+)</name>
        <dbReference type="ChEBI" id="CHEBI:18420"/>
    </cofactor>
    <text evidence="15">Binds 1 Mg(2+) ion per subunit.</text>
</comment>
<dbReference type="InterPro" id="IPR004586">
    <property type="entry name" value="RecB"/>
</dbReference>
<dbReference type="PANTHER" id="PTHR11070">
    <property type="entry name" value="UVRD / RECB / PCRA DNA HELICASE FAMILY MEMBER"/>
    <property type="match status" value="1"/>
</dbReference>
<evidence type="ECO:0000259" key="19">
    <source>
        <dbReference type="PROSITE" id="PS51217"/>
    </source>
</evidence>
<dbReference type="InterPro" id="IPR011335">
    <property type="entry name" value="Restrct_endonuc-II-like"/>
</dbReference>
<evidence type="ECO:0000256" key="1">
    <source>
        <dbReference type="ARBA" id="ARBA00022722"/>
    </source>
</evidence>
<keyword evidence="11 15" id="KW-0234">DNA repair</keyword>
<comment type="similarity">
    <text evidence="15">Belongs to the helicase family. UvrD subfamily.</text>
</comment>
<evidence type="ECO:0000256" key="15">
    <source>
        <dbReference type="HAMAP-Rule" id="MF_01485"/>
    </source>
</evidence>
<proteinExistence type="inferred from homology"/>
<keyword evidence="8 15" id="KW-0067">ATP-binding</keyword>
<evidence type="ECO:0000256" key="3">
    <source>
        <dbReference type="ARBA" id="ARBA00022741"/>
    </source>
</evidence>
<dbReference type="InterPro" id="IPR000212">
    <property type="entry name" value="DNA_helicase_UvrD/REP"/>
</dbReference>
<feature type="binding site" evidence="15">
    <location>
        <position position="1168"/>
    </location>
    <ligand>
        <name>Mg(2+)</name>
        <dbReference type="ChEBI" id="CHEBI:18420"/>
    </ligand>
</feature>
<sequence length="1278" mass="136220">MRRLLRGLISAPGMNQPNPNQAAGTPLDPLTIPLTGLHLIEASAGTGKTYAIAHLVLRLILDAGRRVDEILVLTFTEAATEELRERISKRLREARAALKGGDGSGTDSLLCATLAGQPDQTLALARLDAAIASLDRAAIRTIHGFCGRVLKDFAFESGAPFDAELITDEQDLRAAAAQDFWRRRMARADAAEAAWLLDEWPQGPASLLATLAPYLGRAAPLLLPAPGAAETGEELSEWSRLQAELLALHAELAGAWPGAREAVTAMLRDNPSLALTSYKPAAVEEAIAAMDAWCNGPPTGQPPARLALFTPEKLKGATKKKGTTPEHPFFARCERLAAIDPETLARARRAAVLADAYRALRTDLARLKDERRVIYFDDLLTRTAQALAGPRGPALAARIRGAHPVALIDEFQDTDDLQYGILRAIYGGQAATGLFLIGDPKQAIYGFRGADIFTYIAARRQAQGAGQVHTLDTNRRSAAALVATVNRLFGRVAAPFIFEPDIRFDPVNAWSDADREPLLIAGQRAAALVFRWLPLGAGAATKKGDRIPAEAARDLAVGDCARQIADLLQGAAAGTTRVGERALRAGDIAVLVRKHGDGLLIRDALAALDIGSVSIGQQTVFDSAEAEDLAALLAALAPGAGEARVRTALATRLLGWTAAELGALGGGLGAGPAAGAAAAEARWGEVLGRFGGYREVWRNRGFMAALDALIQGEQVPERLRRGPDGERRLTNLLHLAELAQAASREHQGHEGLTRWLADRRRPDGDSGGEAALLRLESDENLVQIVTFHKSKGLEYPVVFLPLPWSKGRGAGKQEPVAFHDRDTLSACLDLGSRDQEAHRALAAQEDLAERLRLLYVAVTRARHRCVIHWGPVNQAEGAAAAYLLHQGPDGAPAAGRMAALTDTELRAEVERLGADLAPPLAGSICIEDALSEAPPGAPAGAAPGPVLRAAVFAGLIPDDWRLLSFSALLQGRDVERPDYDRVAPLPDPDAGEGVAASVPDPESAPEPDPAAVAVAAQAEQAIDPVFRFPRGTRAGHCLHDLFEHLDFRDAVGPALAQATQSALARHGLEARWAETLAELVDRVLDTPLDRDGLRLRGLAPADRRNELEFHFAMDGFDPGALGAVLAAHGVPTLGAGGPAGAGSAALSGLMKGFVDLVMRVDGRFYILDYKSNHLGDSLDDYGPAGLARAMLQHGYHLQYLIYTVALHRYLRRRLPGYDYDQAIGGVRYLFLRGMRPAAGPDRGVFAARPGRALIADLDRLFGAAGQYQTGLAPARSNR</sequence>
<keyword evidence="21" id="KW-1185">Reference proteome</keyword>
<comment type="subunit">
    <text evidence="15">Heterotrimer of RecB, RecC and RecD. All subunits contribute to DNA-binding. Interacts with RecA.</text>
</comment>
<dbReference type="Pfam" id="PF00580">
    <property type="entry name" value="UvrD-helicase"/>
    <property type="match status" value="1"/>
</dbReference>
<dbReference type="GO" id="GO:0043138">
    <property type="term" value="F:3'-5' DNA helicase activity"/>
    <property type="evidence" value="ECO:0007669"/>
    <property type="project" value="UniProtKB-UniRule"/>
</dbReference>
<dbReference type="EC" id="3.1.11.5" evidence="15"/>
<gene>
    <name evidence="15" type="primary">recB</name>
    <name evidence="20" type="ORF">THSYN_10635</name>
</gene>
<evidence type="ECO:0000256" key="9">
    <source>
        <dbReference type="ARBA" id="ARBA00022842"/>
    </source>
</evidence>
<dbReference type="InterPro" id="IPR011604">
    <property type="entry name" value="PDDEXK-like_dom_sf"/>
</dbReference>
<comment type="domain">
    <text evidence="15">The N-terminal DNA-binding domain is a ssDNA-dependent ATPase and has ATP-dependent 3'-5' helicase function. This domain interacts with RecC.</text>
</comment>
<dbReference type="CDD" id="cd22352">
    <property type="entry name" value="RecB_C-like"/>
    <property type="match status" value="1"/>
</dbReference>
<dbReference type="Gene3D" id="1.10.3170.10">
    <property type="entry name" value="Recbcd, chain B, domain 2"/>
    <property type="match status" value="1"/>
</dbReference>
<evidence type="ECO:0000259" key="18">
    <source>
        <dbReference type="PROSITE" id="PS51198"/>
    </source>
</evidence>
<keyword evidence="4 15" id="KW-0227">DNA damage</keyword>
<dbReference type="GO" id="GO:0005829">
    <property type="term" value="C:cytosol"/>
    <property type="evidence" value="ECO:0007669"/>
    <property type="project" value="TreeGrafter"/>
</dbReference>
<keyword evidence="3 15" id="KW-0547">Nucleotide-binding</keyword>
<dbReference type="PROSITE" id="PS51217">
    <property type="entry name" value="UVRD_HELICASE_CTER"/>
    <property type="match status" value="1"/>
</dbReference>
<dbReference type="PANTHER" id="PTHR11070:SF23">
    <property type="entry name" value="RECBCD ENZYME SUBUNIT RECB"/>
    <property type="match status" value="1"/>
</dbReference>
<evidence type="ECO:0000256" key="7">
    <source>
        <dbReference type="ARBA" id="ARBA00022839"/>
    </source>
</evidence>
<protein>
    <recommendedName>
        <fullName evidence="15">RecBCD enzyme subunit RecB</fullName>
        <ecNumber evidence="15">3.1.11.5</ecNumber>
        <ecNumber evidence="15">5.6.2.4</ecNumber>
    </recommendedName>
    <alternativeName>
        <fullName evidence="15">DNA 3'-5' helicase subunit RecB</fullName>
    </alternativeName>
    <alternativeName>
        <fullName evidence="15">Exonuclease V subunit RecB</fullName>
        <shortName evidence="15">ExoV subunit RecB</shortName>
    </alternativeName>
    <alternativeName>
        <fullName evidence="15">Helicase/nuclease RecBCD subunit RecB</fullName>
    </alternativeName>
</protein>
<evidence type="ECO:0000256" key="8">
    <source>
        <dbReference type="ARBA" id="ARBA00022840"/>
    </source>
</evidence>
<feature type="binding site" evidence="16">
    <location>
        <begin position="42"/>
        <end position="49"/>
    </location>
    <ligand>
        <name>ATP</name>
        <dbReference type="ChEBI" id="CHEBI:30616"/>
    </ligand>
</feature>
<evidence type="ECO:0000256" key="4">
    <source>
        <dbReference type="ARBA" id="ARBA00022763"/>
    </source>
</evidence>
<comment type="catalytic activity">
    <reaction evidence="14 15">
        <text>ATP + H2O = ADP + phosphate + H(+)</text>
        <dbReference type="Rhea" id="RHEA:13065"/>
        <dbReference type="ChEBI" id="CHEBI:15377"/>
        <dbReference type="ChEBI" id="CHEBI:15378"/>
        <dbReference type="ChEBI" id="CHEBI:30616"/>
        <dbReference type="ChEBI" id="CHEBI:43474"/>
        <dbReference type="ChEBI" id="CHEBI:456216"/>
        <dbReference type="EC" id="5.6.2.4"/>
    </reaction>
</comment>
<evidence type="ECO:0000256" key="16">
    <source>
        <dbReference type="PROSITE-ProRule" id="PRU00560"/>
    </source>
</evidence>
<dbReference type="Proteomes" id="UP000232638">
    <property type="component" value="Chromosome"/>
</dbReference>
<dbReference type="GO" id="GO:0000287">
    <property type="term" value="F:magnesium ion binding"/>
    <property type="evidence" value="ECO:0007669"/>
    <property type="project" value="UniProtKB-UniRule"/>
</dbReference>
<dbReference type="PROSITE" id="PS51198">
    <property type="entry name" value="UVRD_HELICASE_ATP_BIND"/>
    <property type="match status" value="1"/>
</dbReference>
<dbReference type="GO" id="GO:0005524">
    <property type="term" value="F:ATP binding"/>
    <property type="evidence" value="ECO:0007669"/>
    <property type="project" value="UniProtKB-UniRule"/>
</dbReference>
<feature type="binding site" evidence="15">
    <location>
        <position position="1155"/>
    </location>
    <ligand>
        <name>Mg(2+)</name>
        <dbReference type="ChEBI" id="CHEBI:18420"/>
    </ligand>
</feature>
<evidence type="ECO:0000256" key="13">
    <source>
        <dbReference type="ARBA" id="ARBA00034617"/>
    </source>
</evidence>